<reference evidence="1" key="1">
    <citation type="submission" date="2019-11" db="EMBL/GenBank/DDBJ databases">
        <authorList>
            <person name="Feng L."/>
        </authorList>
    </citation>
    <scope>NUCLEOTIDE SEQUENCE</scope>
    <source>
        <strain evidence="1">AvaginalisLFYP127</strain>
    </source>
</reference>
<accession>A0A6N2UEF4</accession>
<dbReference type="EMBL" id="CACRSW010000030">
    <property type="protein sequence ID" value="VYT15283.1"/>
    <property type="molecule type" value="Genomic_DNA"/>
</dbReference>
<gene>
    <name evidence="1" type="ORF">AVLFYP127_01046</name>
</gene>
<organism evidence="1">
    <name type="scientific">Anaerococcus vaginalis</name>
    <dbReference type="NCBI Taxonomy" id="33037"/>
    <lineage>
        <taxon>Bacteria</taxon>
        <taxon>Bacillati</taxon>
        <taxon>Bacillota</taxon>
        <taxon>Tissierellia</taxon>
        <taxon>Tissierellales</taxon>
        <taxon>Peptoniphilaceae</taxon>
        <taxon>Anaerococcus</taxon>
    </lineage>
</organism>
<protein>
    <submittedName>
        <fullName evidence="1">Uncharacterized protein</fullName>
    </submittedName>
</protein>
<proteinExistence type="predicted"/>
<evidence type="ECO:0000313" key="1">
    <source>
        <dbReference type="EMBL" id="VYT15283.1"/>
    </source>
</evidence>
<dbReference type="InterPro" id="IPR038174">
    <property type="entry name" value="Strep_pil_link_sf"/>
</dbReference>
<name>A0A6N2UEF4_9FIRM</name>
<dbReference type="AlphaFoldDB" id="A0A6N2UEF4"/>
<sequence>MCNKISIKLKALFCFSLTLAFLSVFFLFQTKVYAKGVDYSFEVGQNVSINSPYSKPQDSFEYILEPISKDAPLPEAKKGTYNFSLKADEKKQINIEYQKPGEYKYKLYQDKTDIKNVSQDKELYTLFIKIKEKDGQLVKDEIMIKNSSNKKVKEMNFHNIYKITSQEKAKNKKKISAVVATGIKENFILLILIILVARRLYILINNSRDKEKV</sequence>
<dbReference type="Gene3D" id="2.60.40.3050">
    <property type="match status" value="1"/>
</dbReference>